<organism evidence="3 4">
    <name type="scientific">Synechococcus phage S-SM2</name>
    <dbReference type="NCBI Taxonomy" id="444860"/>
    <lineage>
        <taxon>Viruses</taxon>
        <taxon>Duplodnaviria</taxon>
        <taxon>Heunggongvirae</taxon>
        <taxon>Uroviricota</taxon>
        <taxon>Caudoviricetes</taxon>
        <taxon>Pantevenvirales</taxon>
        <taxon>Kyanoviridae</taxon>
        <taxon>Nilusvirus</taxon>
        <taxon>Nilusvirus ssm2</taxon>
    </lineage>
</organism>
<reference evidence="3 4" key="1">
    <citation type="journal article" date="2010" name="Environ. Microbiol.">
        <title>Genomic analysis of oceanic cyanobacterial myoviruses compared with T4-like myoviruses from diverse hosts and environments.</title>
        <authorList>
            <person name="Sullivan M.B."/>
            <person name="Huang K.H."/>
            <person name="Ignacio-Espinoza J.C."/>
            <person name="Berlin A.M."/>
            <person name="Kelly L."/>
            <person name="Weigele P.R."/>
            <person name="DeFrancesco A.S."/>
            <person name="Kern S.E."/>
            <person name="Thompson L.R."/>
            <person name="Young S."/>
            <person name="Yandava C."/>
            <person name="Fu R."/>
            <person name="Krastins B."/>
            <person name="Chase M."/>
            <person name="Sarracino D."/>
            <person name="Osburne M.S."/>
            <person name="Henn M.R."/>
            <person name="Chisholm S.W."/>
        </authorList>
    </citation>
    <scope>NUCLEOTIDE SEQUENCE [LARGE SCALE GENOMIC DNA]</scope>
    <source>
        <strain evidence="3">8017-1</strain>
    </source>
</reference>
<dbReference type="RefSeq" id="YP_004322363.1">
    <property type="nucleotide sequence ID" value="NC_015279.1"/>
</dbReference>
<dbReference type="CDD" id="cd06532">
    <property type="entry name" value="Glyco_transf_25"/>
    <property type="match status" value="1"/>
</dbReference>
<sequence length="287" mass="33848">MDGQELQLRDKNKSAFKLKGLPHVYWLNLDADVERRKYMEDQFAYWEVENHTRISGYDGREDDVSCHLKGKYPDHMNQQEVGCCMSHLKAIKHFYEETDDDYCMIMEDDAVLEIAKFWNFTWQEFFSYAPYDWDCLQLTTITTGDIYVKLHLKFVNDFSAAVYLITRHHAAKVLRNHMRGDKWKLDNNVKPRAVSEDTIMESGKTYSIPIFLYNLNFQSTIHPEHINVFHQGPYNALWNFWRQSGATVDIKEWMNYDPYLGRATPNSAAPPQEEAKEEEKVEETESS</sequence>
<evidence type="ECO:0000256" key="1">
    <source>
        <dbReference type="SAM" id="MobiDB-lite"/>
    </source>
</evidence>
<dbReference type="GO" id="GO:0016740">
    <property type="term" value="F:transferase activity"/>
    <property type="evidence" value="ECO:0007669"/>
    <property type="project" value="UniProtKB-KW"/>
</dbReference>
<protein>
    <submittedName>
        <fullName evidence="3">Glycosyltransferase family 25</fullName>
    </submittedName>
</protein>
<gene>
    <name evidence="3" type="ORF">SSM2_216</name>
</gene>
<feature type="region of interest" description="Disordered" evidence="1">
    <location>
        <begin position="261"/>
        <end position="287"/>
    </location>
</feature>
<dbReference type="Pfam" id="PF01755">
    <property type="entry name" value="Glyco_transf_25"/>
    <property type="match status" value="1"/>
</dbReference>
<dbReference type="OrthoDB" id="9859at10239"/>
<proteinExistence type="predicted"/>
<evidence type="ECO:0000259" key="2">
    <source>
        <dbReference type="Pfam" id="PF01755"/>
    </source>
</evidence>
<evidence type="ECO:0000313" key="4">
    <source>
        <dbReference type="Proteomes" id="UP000006524"/>
    </source>
</evidence>
<name>E3SJA1_9CAUD</name>
<keyword evidence="4" id="KW-1185">Reference proteome</keyword>
<feature type="domain" description="Glycosyl transferase family 25" evidence="2">
    <location>
        <begin position="23"/>
        <end position="115"/>
    </location>
</feature>
<dbReference type="EMBL" id="GU071095">
    <property type="protein sequence ID" value="ADO97549.1"/>
    <property type="molecule type" value="Genomic_DNA"/>
</dbReference>
<keyword evidence="3" id="KW-0808">Transferase</keyword>
<dbReference type="KEGG" id="vg:10326839"/>
<dbReference type="InterPro" id="IPR002654">
    <property type="entry name" value="Glyco_trans_25"/>
</dbReference>
<evidence type="ECO:0000313" key="3">
    <source>
        <dbReference type="EMBL" id="ADO97549.1"/>
    </source>
</evidence>
<dbReference type="GeneID" id="10326839"/>
<dbReference type="Proteomes" id="UP000006524">
    <property type="component" value="Segment"/>
</dbReference>
<accession>E3SJA1</accession>